<dbReference type="EMBL" id="JBHTMK010000063">
    <property type="protein sequence ID" value="MFD1372850.1"/>
    <property type="molecule type" value="Genomic_DNA"/>
</dbReference>
<evidence type="ECO:0000256" key="2">
    <source>
        <dbReference type="ARBA" id="ARBA00022679"/>
    </source>
</evidence>
<evidence type="ECO:0000256" key="1">
    <source>
        <dbReference type="ARBA" id="ARBA00022603"/>
    </source>
</evidence>
<keyword evidence="6" id="KW-1185">Reference proteome</keyword>
<evidence type="ECO:0000259" key="4">
    <source>
        <dbReference type="Pfam" id="PF13649"/>
    </source>
</evidence>
<name>A0ABW4AQ88_9ACTN</name>
<protein>
    <submittedName>
        <fullName evidence="5">Methyltransferase domain-containing protein</fullName>
    </submittedName>
</protein>
<dbReference type="GO" id="GO:0032259">
    <property type="term" value="P:methylation"/>
    <property type="evidence" value="ECO:0007669"/>
    <property type="project" value="UniProtKB-KW"/>
</dbReference>
<keyword evidence="1 5" id="KW-0489">Methyltransferase</keyword>
<gene>
    <name evidence="5" type="ORF">ACFQ5G_46625</name>
</gene>
<reference evidence="6" key="1">
    <citation type="journal article" date="2019" name="Int. J. Syst. Evol. Microbiol.">
        <title>The Global Catalogue of Microorganisms (GCM) 10K type strain sequencing project: providing services to taxonomists for standard genome sequencing and annotation.</title>
        <authorList>
            <consortium name="The Broad Institute Genomics Platform"/>
            <consortium name="The Broad Institute Genome Sequencing Center for Infectious Disease"/>
            <person name="Wu L."/>
            <person name="Ma J."/>
        </authorList>
    </citation>
    <scope>NUCLEOTIDE SEQUENCE [LARGE SCALE GENOMIC DNA]</scope>
    <source>
        <strain evidence="6">CCM 7526</strain>
    </source>
</reference>
<dbReference type="PANTHER" id="PTHR43464:SF19">
    <property type="entry name" value="UBIQUINONE BIOSYNTHESIS O-METHYLTRANSFERASE, MITOCHONDRIAL"/>
    <property type="match status" value="1"/>
</dbReference>
<sequence length="235" mass="26356">MPDRKFAHPRLAAVYDTFDSDRGDLQAYEDITAELGAHHILDYGCGTGCLAVRLAATSHRVTGYDPATASLDVARAKTDTVTWVGDLDGLSGFDLVTMTGNVAQVFLTDTDWNTTLQTIFGLLRPGGHLVFETRRPEYRVWDEWAHRRSETRDVPGIGEVRHDFQLTDVRLPYVSFRDTYTFADGDVLTSDSTLRFRDRHELDAGLTAAGFRITDVRQAPDRPAMQRVFLCEKPS</sequence>
<keyword evidence="3" id="KW-0949">S-adenosyl-L-methionine</keyword>
<evidence type="ECO:0000313" key="5">
    <source>
        <dbReference type="EMBL" id="MFD1372850.1"/>
    </source>
</evidence>
<dbReference type="PANTHER" id="PTHR43464">
    <property type="entry name" value="METHYLTRANSFERASE"/>
    <property type="match status" value="1"/>
</dbReference>
<evidence type="ECO:0000256" key="3">
    <source>
        <dbReference type="ARBA" id="ARBA00022691"/>
    </source>
</evidence>
<dbReference type="SUPFAM" id="SSF53335">
    <property type="entry name" value="S-adenosyl-L-methionine-dependent methyltransferases"/>
    <property type="match status" value="1"/>
</dbReference>
<dbReference type="GO" id="GO:0008168">
    <property type="term" value="F:methyltransferase activity"/>
    <property type="evidence" value="ECO:0007669"/>
    <property type="project" value="UniProtKB-KW"/>
</dbReference>
<comment type="caution">
    <text evidence="5">The sequence shown here is derived from an EMBL/GenBank/DDBJ whole genome shotgun (WGS) entry which is preliminary data.</text>
</comment>
<dbReference type="RefSeq" id="WP_317794582.1">
    <property type="nucleotide sequence ID" value="NZ_AP028461.1"/>
</dbReference>
<dbReference type="CDD" id="cd02440">
    <property type="entry name" value="AdoMet_MTases"/>
    <property type="match status" value="1"/>
</dbReference>
<dbReference type="Pfam" id="PF13649">
    <property type="entry name" value="Methyltransf_25"/>
    <property type="match status" value="1"/>
</dbReference>
<organism evidence="5 6">
    <name type="scientific">Actinoplanes sichuanensis</name>
    <dbReference type="NCBI Taxonomy" id="512349"/>
    <lineage>
        <taxon>Bacteria</taxon>
        <taxon>Bacillati</taxon>
        <taxon>Actinomycetota</taxon>
        <taxon>Actinomycetes</taxon>
        <taxon>Micromonosporales</taxon>
        <taxon>Micromonosporaceae</taxon>
        <taxon>Actinoplanes</taxon>
    </lineage>
</organism>
<dbReference type="Proteomes" id="UP001597183">
    <property type="component" value="Unassembled WGS sequence"/>
</dbReference>
<dbReference type="Gene3D" id="3.40.50.150">
    <property type="entry name" value="Vaccinia Virus protein VP39"/>
    <property type="match status" value="1"/>
</dbReference>
<dbReference type="InterPro" id="IPR029063">
    <property type="entry name" value="SAM-dependent_MTases_sf"/>
</dbReference>
<feature type="domain" description="Methyltransferase" evidence="4">
    <location>
        <begin position="40"/>
        <end position="127"/>
    </location>
</feature>
<proteinExistence type="predicted"/>
<accession>A0ABW4AQ88</accession>
<evidence type="ECO:0000313" key="6">
    <source>
        <dbReference type="Proteomes" id="UP001597183"/>
    </source>
</evidence>
<keyword evidence="2" id="KW-0808">Transferase</keyword>
<dbReference type="InterPro" id="IPR041698">
    <property type="entry name" value="Methyltransf_25"/>
</dbReference>